<feature type="region of interest" description="Disordered" evidence="1">
    <location>
        <begin position="149"/>
        <end position="170"/>
    </location>
</feature>
<protein>
    <submittedName>
        <fullName evidence="2">Uncharacterized protein</fullName>
    </submittedName>
</protein>
<accession>A0A4P2R286</accession>
<name>A0A4P2R286_SORCE</name>
<gene>
    <name evidence="2" type="ORF">SOCE836_082990</name>
</gene>
<reference evidence="2 3" key="1">
    <citation type="submission" date="2015-09" db="EMBL/GenBank/DDBJ databases">
        <title>Sorangium comparison.</title>
        <authorList>
            <person name="Zaburannyi N."/>
            <person name="Bunk B."/>
            <person name="Overmann J."/>
            <person name="Mueller R."/>
        </authorList>
    </citation>
    <scope>NUCLEOTIDE SEQUENCE [LARGE SCALE GENOMIC DNA]</scope>
    <source>
        <strain evidence="2 3">So ce836</strain>
    </source>
</reference>
<evidence type="ECO:0000313" key="3">
    <source>
        <dbReference type="Proteomes" id="UP000295497"/>
    </source>
</evidence>
<feature type="compositionally biased region" description="Low complexity" evidence="1">
    <location>
        <begin position="189"/>
        <end position="263"/>
    </location>
</feature>
<feature type="region of interest" description="Disordered" evidence="1">
    <location>
        <begin position="491"/>
        <end position="510"/>
    </location>
</feature>
<dbReference type="Proteomes" id="UP000295497">
    <property type="component" value="Chromosome"/>
</dbReference>
<dbReference type="RefSeq" id="WP_129578985.1">
    <property type="nucleotide sequence ID" value="NZ_CP012672.1"/>
</dbReference>
<evidence type="ECO:0000256" key="1">
    <source>
        <dbReference type="SAM" id="MobiDB-lite"/>
    </source>
</evidence>
<proteinExistence type="predicted"/>
<dbReference type="AlphaFoldDB" id="A0A4P2R286"/>
<feature type="region of interest" description="Disordered" evidence="1">
    <location>
        <begin position="189"/>
        <end position="277"/>
    </location>
</feature>
<evidence type="ECO:0000313" key="2">
    <source>
        <dbReference type="EMBL" id="AUX36093.1"/>
    </source>
</evidence>
<dbReference type="EMBL" id="CP012672">
    <property type="protein sequence ID" value="AUX36093.1"/>
    <property type="molecule type" value="Genomic_DNA"/>
</dbReference>
<sequence>MGTTLDIAIGLVSVFFLLSVLSSAIHEALAGVFRLRALNLAQSIEIMLADHALDPHVLRSLAAREAAARDVAARGAAPGEPLTTRVLRRAADLVRVRLMPGPPPSPLADALRQHPLIKDLKYGWVGPSYIPSHAFVAALVDTLRHIDWPTSDAPSPPQAGAATPSLPQAGAASSPLLARAALAIAATPAPAGDAAPAPSPAGDAAPAPAPAGDAAPAPAPAGDAAPALAPAGDAAPAPPDSAAAPSPPAVGDAPAPAGAAAAPPGGGAALPGGDEAPLDELKGIIERMPRESDLRRALATIVDSTVRDMREANIRLERWFNDAMDRAAGRYKRRAQLIISATALVLCIGFNADSIKLAGALSRDAVVRAHMIAAAQELAKTAPRAAPHEGGLDQDEDLMAALAQGGSAHGKLTGLDLKIAWGVQAPEQTSAPRFWSALSAILGQAIVAWIRGVLDRLLSPGILITAAAASLGAPFWFDLLNKLVNLRTVGKSPEPYEPPKGAGPDTSVNR</sequence>
<organism evidence="2 3">
    <name type="scientific">Sorangium cellulosum</name>
    <name type="common">Polyangium cellulosum</name>
    <dbReference type="NCBI Taxonomy" id="56"/>
    <lineage>
        <taxon>Bacteria</taxon>
        <taxon>Pseudomonadati</taxon>
        <taxon>Myxococcota</taxon>
        <taxon>Polyangia</taxon>
        <taxon>Polyangiales</taxon>
        <taxon>Polyangiaceae</taxon>
        <taxon>Sorangium</taxon>
    </lineage>
</organism>